<dbReference type="GeneID" id="17275877"/>
<feature type="compositionally biased region" description="Acidic residues" evidence="1">
    <location>
        <begin position="91"/>
        <end position="107"/>
    </location>
</feature>
<dbReference type="KEGG" id="ehx:EMIHUDRAFT_232576"/>
<evidence type="ECO:0000313" key="3">
    <source>
        <dbReference type="Proteomes" id="UP000013827"/>
    </source>
</evidence>
<sequence>MTRPSLYKVVATDRWEAFFVDGLTVCGTPCAVAQTSTALHTALLQLTRSDFIWNKLTPTVWILEARALAQFHTATAERATVDEERPPPDNNSDDDDGMDEEVFDLFD</sequence>
<dbReference type="EnsemblProtists" id="EOD30604">
    <property type="protein sequence ID" value="EOD30604"/>
    <property type="gene ID" value="EMIHUDRAFT_232576"/>
</dbReference>
<name>A0A0D3K4B9_EMIH1</name>
<dbReference type="Proteomes" id="UP000013827">
    <property type="component" value="Unassembled WGS sequence"/>
</dbReference>
<reference evidence="3" key="1">
    <citation type="journal article" date="2013" name="Nature">
        <title>Pan genome of the phytoplankton Emiliania underpins its global distribution.</title>
        <authorList>
            <person name="Read B.A."/>
            <person name="Kegel J."/>
            <person name="Klute M.J."/>
            <person name="Kuo A."/>
            <person name="Lefebvre S.C."/>
            <person name="Maumus F."/>
            <person name="Mayer C."/>
            <person name="Miller J."/>
            <person name="Monier A."/>
            <person name="Salamov A."/>
            <person name="Young J."/>
            <person name="Aguilar M."/>
            <person name="Claverie J.M."/>
            <person name="Frickenhaus S."/>
            <person name="Gonzalez K."/>
            <person name="Herman E.K."/>
            <person name="Lin Y.C."/>
            <person name="Napier J."/>
            <person name="Ogata H."/>
            <person name="Sarno A.F."/>
            <person name="Shmutz J."/>
            <person name="Schroeder D."/>
            <person name="de Vargas C."/>
            <person name="Verret F."/>
            <person name="von Dassow P."/>
            <person name="Valentin K."/>
            <person name="Van de Peer Y."/>
            <person name="Wheeler G."/>
            <person name="Dacks J.B."/>
            <person name="Delwiche C.F."/>
            <person name="Dyhrman S.T."/>
            <person name="Glockner G."/>
            <person name="John U."/>
            <person name="Richards T."/>
            <person name="Worden A.Z."/>
            <person name="Zhang X."/>
            <person name="Grigoriev I.V."/>
            <person name="Allen A.E."/>
            <person name="Bidle K."/>
            <person name="Borodovsky M."/>
            <person name="Bowler C."/>
            <person name="Brownlee C."/>
            <person name="Cock J.M."/>
            <person name="Elias M."/>
            <person name="Gladyshev V.N."/>
            <person name="Groth M."/>
            <person name="Guda C."/>
            <person name="Hadaegh A."/>
            <person name="Iglesias-Rodriguez M.D."/>
            <person name="Jenkins J."/>
            <person name="Jones B.M."/>
            <person name="Lawson T."/>
            <person name="Leese F."/>
            <person name="Lindquist E."/>
            <person name="Lobanov A."/>
            <person name="Lomsadze A."/>
            <person name="Malik S.B."/>
            <person name="Marsh M.E."/>
            <person name="Mackinder L."/>
            <person name="Mock T."/>
            <person name="Mueller-Roeber B."/>
            <person name="Pagarete A."/>
            <person name="Parker M."/>
            <person name="Probert I."/>
            <person name="Quesneville H."/>
            <person name="Raines C."/>
            <person name="Rensing S.A."/>
            <person name="Riano-Pachon D.M."/>
            <person name="Richier S."/>
            <person name="Rokitta S."/>
            <person name="Shiraiwa Y."/>
            <person name="Soanes D.M."/>
            <person name="van der Giezen M."/>
            <person name="Wahlund T.M."/>
            <person name="Williams B."/>
            <person name="Wilson W."/>
            <person name="Wolfe G."/>
            <person name="Wurch L.L."/>
        </authorList>
    </citation>
    <scope>NUCLEOTIDE SEQUENCE</scope>
</reference>
<keyword evidence="3" id="KW-1185">Reference proteome</keyword>
<reference evidence="2" key="2">
    <citation type="submission" date="2024-10" db="UniProtKB">
        <authorList>
            <consortium name="EnsemblProtists"/>
        </authorList>
    </citation>
    <scope>IDENTIFICATION</scope>
</reference>
<evidence type="ECO:0000313" key="2">
    <source>
        <dbReference type="EnsemblProtists" id="EOD30604"/>
    </source>
</evidence>
<dbReference type="RefSeq" id="XP_005783033.1">
    <property type="nucleotide sequence ID" value="XM_005782976.1"/>
</dbReference>
<dbReference type="PaxDb" id="2903-EOD30604"/>
<protein>
    <submittedName>
        <fullName evidence="2">Uncharacterized protein</fullName>
    </submittedName>
</protein>
<dbReference type="HOGENOM" id="CLU_2214966_0_0_1"/>
<feature type="region of interest" description="Disordered" evidence="1">
    <location>
        <begin position="76"/>
        <end position="107"/>
    </location>
</feature>
<accession>A0A0D3K4B9</accession>
<evidence type="ECO:0000256" key="1">
    <source>
        <dbReference type="SAM" id="MobiDB-lite"/>
    </source>
</evidence>
<organism evidence="2 3">
    <name type="scientific">Emiliania huxleyi (strain CCMP1516)</name>
    <dbReference type="NCBI Taxonomy" id="280463"/>
    <lineage>
        <taxon>Eukaryota</taxon>
        <taxon>Haptista</taxon>
        <taxon>Haptophyta</taxon>
        <taxon>Prymnesiophyceae</taxon>
        <taxon>Isochrysidales</taxon>
        <taxon>Noelaerhabdaceae</taxon>
        <taxon>Emiliania</taxon>
    </lineage>
</organism>
<dbReference type="AlphaFoldDB" id="A0A0D3K4B9"/>
<proteinExistence type="predicted"/>